<evidence type="ECO:0000256" key="3">
    <source>
        <dbReference type="ARBA" id="ARBA00023002"/>
    </source>
</evidence>
<dbReference type="AlphaFoldDB" id="A0A7N2LWC6"/>
<name>A0A7N2LWC6_QUELO</name>
<dbReference type="Proteomes" id="UP000594261">
    <property type="component" value="Chromosome 6"/>
</dbReference>
<dbReference type="InterPro" id="IPR002401">
    <property type="entry name" value="Cyt_P450_E_grp-I"/>
</dbReference>
<feature type="binding site" description="axial binding residue" evidence="6">
    <location>
        <position position="67"/>
    </location>
    <ligand>
        <name>heme</name>
        <dbReference type="ChEBI" id="CHEBI:30413"/>
    </ligand>
    <ligandPart>
        <name>Fe</name>
        <dbReference type="ChEBI" id="CHEBI:18248"/>
    </ligandPart>
</feature>
<dbReference type="InterPro" id="IPR001128">
    <property type="entry name" value="Cyt_P450"/>
</dbReference>
<evidence type="ECO:0000256" key="4">
    <source>
        <dbReference type="ARBA" id="ARBA00023004"/>
    </source>
</evidence>
<dbReference type="InterPro" id="IPR050651">
    <property type="entry name" value="Plant_Cytochrome_P450_Monoox"/>
</dbReference>
<dbReference type="GO" id="GO:0005506">
    <property type="term" value="F:iron ion binding"/>
    <property type="evidence" value="ECO:0007669"/>
    <property type="project" value="InterPro"/>
</dbReference>
<dbReference type="Gramene" id="QL06p001892:mrna">
    <property type="protein sequence ID" value="QL06p001892:mrna"/>
    <property type="gene ID" value="QL06p001892"/>
</dbReference>
<dbReference type="GO" id="GO:0016705">
    <property type="term" value="F:oxidoreductase activity, acting on paired donors, with incorporation or reduction of molecular oxygen"/>
    <property type="evidence" value="ECO:0007669"/>
    <property type="project" value="InterPro"/>
</dbReference>
<reference evidence="8 9" key="1">
    <citation type="journal article" date="2016" name="G3 (Bethesda)">
        <title>First Draft Assembly and Annotation of the Genome of a California Endemic Oak Quercus lobata Nee (Fagaceae).</title>
        <authorList>
            <person name="Sork V.L."/>
            <person name="Fitz-Gibbon S.T."/>
            <person name="Puiu D."/>
            <person name="Crepeau M."/>
            <person name="Gugger P.F."/>
            <person name="Sherman R."/>
            <person name="Stevens K."/>
            <person name="Langley C.H."/>
            <person name="Pellegrini M."/>
            <person name="Salzberg S.L."/>
        </authorList>
    </citation>
    <scope>NUCLEOTIDE SEQUENCE [LARGE SCALE GENOMIC DNA]</scope>
    <source>
        <strain evidence="8 9">cv. SW786</strain>
    </source>
</reference>
<keyword evidence="7" id="KW-0472">Membrane</keyword>
<protein>
    <recommendedName>
        <fullName evidence="10">Cytochrome P450</fullName>
    </recommendedName>
</protein>
<keyword evidence="7" id="KW-0812">Transmembrane</keyword>
<evidence type="ECO:0000256" key="2">
    <source>
        <dbReference type="ARBA" id="ARBA00022723"/>
    </source>
</evidence>
<evidence type="ECO:0008006" key="10">
    <source>
        <dbReference type="Google" id="ProtNLM"/>
    </source>
</evidence>
<dbReference type="PANTHER" id="PTHR47947:SF49">
    <property type="entry name" value="CYTOCHROME P450 FAMILY PROTEIN"/>
    <property type="match status" value="1"/>
</dbReference>
<organism evidence="8 9">
    <name type="scientific">Quercus lobata</name>
    <name type="common">Valley oak</name>
    <dbReference type="NCBI Taxonomy" id="97700"/>
    <lineage>
        <taxon>Eukaryota</taxon>
        <taxon>Viridiplantae</taxon>
        <taxon>Streptophyta</taxon>
        <taxon>Embryophyta</taxon>
        <taxon>Tracheophyta</taxon>
        <taxon>Spermatophyta</taxon>
        <taxon>Magnoliopsida</taxon>
        <taxon>eudicotyledons</taxon>
        <taxon>Gunneridae</taxon>
        <taxon>Pentapetalae</taxon>
        <taxon>rosids</taxon>
        <taxon>fabids</taxon>
        <taxon>Fagales</taxon>
        <taxon>Fagaceae</taxon>
        <taxon>Quercus</taxon>
    </lineage>
</organism>
<sequence length="129" mass="14724">MDKRKLDYVPLESSLASDYVWKIQTDLRIWSDSLEFKPERFLTTHKNVDVRGQNFELLPFGSGRIVCLGISFALQMVHLALAGFLHMYDISIPSNAKVDMTETVGLTYNKATPLEVLIKPHLHLPSFMD</sequence>
<feature type="transmembrane region" description="Helical" evidence="7">
    <location>
        <begin position="65"/>
        <end position="88"/>
    </location>
</feature>
<dbReference type="OMA" id="ITFAYQT"/>
<proteinExistence type="predicted"/>
<evidence type="ECO:0000313" key="9">
    <source>
        <dbReference type="Proteomes" id="UP000594261"/>
    </source>
</evidence>
<dbReference type="InterPro" id="IPR036396">
    <property type="entry name" value="Cyt_P450_sf"/>
</dbReference>
<dbReference type="InParanoid" id="A0A7N2LWC6"/>
<dbReference type="Gene3D" id="1.10.630.10">
    <property type="entry name" value="Cytochrome P450"/>
    <property type="match status" value="1"/>
</dbReference>
<dbReference type="PRINTS" id="PR00463">
    <property type="entry name" value="EP450I"/>
</dbReference>
<dbReference type="GO" id="GO:0004497">
    <property type="term" value="F:monooxygenase activity"/>
    <property type="evidence" value="ECO:0007669"/>
    <property type="project" value="UniProtKB-KW"/>
</dbReference>
<keyword evidence="2 6" id="KW-0479">Metal-binding</keyword>
<keyword evidence="1 6" id="KW-0349">Heme</keyword>
<accession>A0A7N2LWC6</accession>
<dbReference type="EMBL" id="LRBV02000006">
    <property type="status" value="NOT_ANNOTATED_CDS"/>
    <property type="molecule type" value="Genomic_DNA"/>
</dbReference>
<dbReference type="EnsemblPlants" id="QL06p001892:mrna">
    <property type="protein sequence ID" value="QL06p001892:mrna"/>
    <property type="gene ID" value="QL06p001892"/>
</dbReference>
<dbReference type="PANTHER" id="PTHR47947">
    <property type="entry name" value="CYTOCHROME P450 82C3-RELATED"/>
    <property type="match status" value="1"/>
</dbReference>
<evidence type="ECO:0000256" key="1">
    <source>
        <dbReference type="ARBA" id="ARBA00022617"/>
    </source>
</evidence>
<dbReference type="SUPFAM" id="SSF48264">
    <property type="entry name" value="Cytochrome P450"/>
    <property type="match status" value="1"/>
</dbReference>
<evidence type="ECO:0000256" key="6">
    <source>
        <dbReference type="PIRSR" id="PIRSR602401-1"/>
    </source>
</evidence>
<evidence type="ECO:0000256" key="7">
    <source>
        <dbReference type="SAM" id="Phobius"/>
    </source>
</evidence>
<evidence type="ECO:0000313" key="8">
    <source>
        <dbReference type="EnsemblPlants" id="QL06p001892:mrna"/>
    </source>
</evidence>
<reference evidence="8" key="2">
    <citation type="submission" date="2021-01" db="UniProtKB">
        <authorList>
            <consortium name="EnsemblPlants"/>
        </authorList>
    </citation>
    <scope>IDENTIFICATION</scope>
</reference>
<comment type="cofactor">
    <cofactor evidence="6">
        <name>heme</name>
        <dbReference type="ChEBI" id="CHEBI:30413"/>
    </cofactor>
</comment>
<keyword evidence="5" id="KW-0503">Monooxygenase</keyword>
<keyword evidence="3" id="KW-0560">Oxidoreductase</keyword>
<dbReference type="Pfam" id="PF00067">
    <property type="entry name" value="p450"/>
    <property type="match status" value="1"/>
</dbReference>
<keyword evidence="4 6" id="KW-0408">Iron</keyword>
<evidence type="ECO:0000256" key="5">
    <source>
        <dbReference type="ARBA" id="ARBA00023033"/>
    </source>
</evidence>
<keyword evidence="9" id="KW-1185">Reference proteome</keyword>
<keyword evidence="7" id="KW-1133">Transmembrane helix</keyword>
<dbReference type="GO" id="GO:0020037">
    <property type="term" value="F:heme binding"/>
    <property type="evidence" value="ECO:0007669"/>
    <property type="project" value="InterPro"/>
</dbReference>